<dbReference type="PANTHER" id="PTHR31743:SF1">
    <property type="entry name" value="SHORT TRANSIENT RECEPTOR POTENTIAL CHANNEL 4-ASSOCIATED PROTEIN"/>
    <property type="match status" value="1"/>
</dbReference>
<dbReference type="InterPro" id="IPR022162">
    <property type="entry name" value="TRPC4AP"/>
</dbReference>
<keyword evidence="2" id="KW-1185">Reference proteome</keyword>
<dbReference type="Proteomes" id="UP001497623">
    <property type="component" value="Unassembled WGS sequence"/>
</dbReference>
<organism evidence="1 2">
    <name type="scientific">Meganyctiphanes norvegica</name>
    <name type="common">Northern krill</name>
    <name type="synonym">Thysanopoda norvegica</name>
    <dbReference type="NCBI Taxonomy" id="48144"/>
    <lineage>
        <taxon>Eukaryota</taxon>
        <taxon>Metazoa</taxon>
        <taxon>Ecdysozoa</taxon>
        <taxon>Arthropoda</taxon>
        <taxon>Crustacea</taxon>
        <taxon>Multicrustacea</taxon>
        <taxon>Malacostraca</taxon>
        <taxon>Eumalacostraca</taxon>
        <taxon>Eucarida</taxon>
        <taxon>Euphausiacea</taxon>
        <taxon>Euphausiidae</taxon>
        <taxon>Meganyctiphanes</taxon>
    </lineage>
</organism>
<name>A0AAV2Q230_MEGNR</name>
<reference evidence="1 2" key="1">
    <citation type="submission" date="2024-05" db="EMBL/GenBank/DDBJ databases">
        <authorList>
            <person name="Wallberg A."/>
        </authorList>
    </citation>
    <scope>NUCLEOTIDE SEQUENCE [LARGE SCALE GENOMIC DNA]</scope>
</reference>
<evidence type="ECO:0000313" key="2">
    <source>
        <dbReference type="Proteomes" id="UP001497623"/>
    </source>
</evidence>
<gene>
    <name evidence="1" type="ORF">MNOR_LOCUS6184</name>
</gene>
<dbReference type="GO" id="GO:0019902">
    <property type="term" value="F:phosphatase binding"/>
    <property type="evidence" value="ECO:0007669"/>
    <property type="project" value="TreeGrafter"/>
</dbReference>
<comment type="caution">
    <text evidence="1">The sequence shown here is derived from an EMBL/GenBank/DDBJ whole genome shotgun (WGS) entry which is preliminary data.</text>
</comment>
<sequence length="108" mass="12602">QENVSCLNTSLVILMLSHRHSELPLYLEGLRTHLEPHLLTNLRSLLRFWQTHYLHNKDKDCNTLQRSSGISFDFWRETVSTLVAENKLSPECIVHYLSPEDLNLSRTS</sequence>
<dbReference type="GO" id="GO:0031464">
    <property type="term" value="C:Cul4A-RING E3 ubiquitin ligase complex"/>
    <property type="evidence" value="ECO:0007669"/>
    <property type="project" value="InterPro"/>
</dbReference>
<accession>A0AAV2Q230</accession>
<dbReference type="PANTHER" id="PTHR31743">
    <property type="entry name" value="TRANSIENT RECEPTOR POTENTIAL CHANNEL 4-ASSOCIATED PROTEIN TCPC4AP"/>
    <property type="match status" value="1"/>
</dbReference>
<feature type="non-terminal residue" evidence="1">
    <location>
        <position position="1"/>
    </location>
</feature>
<dbReference type="Pfam" id="PF12463">
    <property type="entry name" value="DUF3689"/>
    <property type="match status" value="1"/>
</dbReference>
<evidence type="ECO:0000313" key="1">
    <source>
        <dbReference type="EMBL" id="CAL4067098.1"/>
    </source>
</evidence>
<dbReference type="AlphaFoldDB" id="A0AAV2Q230"/>
<proteinExistence type="predicted"/>
<protein>
    <submittedName>
        <fullName evidence="1">Uncharacterized protein</fullName>
    </submittedName>
</protein>
<dbReference type="GO" id="GO:0006511">
    <property type="term" value="P:ubiquitin-dependent protein catabolic process"/>
    <property type="evidence" value="ECO:0007669"/>
    <property type="project" value="InterPro"/>
</dbReference>
<dbReference type="EMBL" id="CAXKWB010002517">
    <property type="protein sequence ID" value="CAL4067098.1"/>
    <property type="molecule type" value="Genomic_DNA"/>
</dbReference>